<dbReference type="Proteomes" id="UP001177023">
    <property type="component" value="Unassembled WGS sequence"/>
</dbReference>
<dbReference type="InterPro" id="IPR041048">
    <property type="entry name" value="RuvB-like_C"/>
</dbReference>
<evidence type="ECO:0000256" key="2">
    <source>
        <dbReference type="ARBA" id="ARBA00007519"/>
    </source>
</evidence>
<dbReference type="FunFam" id="2.40.50.360:FF:000001">
    <property type="entry name" value="RuvB-like helicase"/>
    <property type="match status" value="1"/>
</dbReference>
<sequence length="521" mass="57604">MEAEKQPESMEMDAEETEMKKSGTQIIQVDDVARTKVQERIALHSHLRGGLGLDEKGQAQHKAAGFVGQTEARKAAGIVVELIKQKKFSGRCVLLAGPPGSGKTAIALALSRELGNKVPFVPMIASEVFSEEVKRTEILAENFRRAIGVRISERKEVYEGEVTNIETVESPSPTGFGKQIDQVLITLKTLKGQKTLKVDASCYEQLLQQKVARGDVIYIESNSGDVKRVGRCDAYATDYDLEADEFVPLTKGDVHKFREVVQDVTLHDLDVANARPGSKRSDATTLVARLLKPKKTEITDRLRGEINGIVNDFIDRGIAELVPGVLFIDEVHVLDQECFAYLNRALEGDVAPIVVLATNRVSDEDENRVMGIPKDLLDRVMLIPTDFYGRDDIKEILAVRAQAEGVNLNAAALDELTRLGDERSLRYAVQLLVPSRVLANAAGRQQIEQIDVKDASNLFVAALDKADLMQGQDDYAFDRDDPLWDVDVRADALTQASDPSTLSDLDKLESVFSRFLEQNME</sequence>
<dbReference type="Gene3D" id="2.40.50.360">
    <property type="entry name" value="RuvB-like helicase, domain II"/>
    <property type="match status" value="1"/>
</dbReference>
<dbReference type="InterPro" id="IPR003593">
    <property type="entry name" value="AAA+_ATPase"/>
</dbReference>
<evidence type="ECO:0000259" key="10">
    <source>
        <dbReference type="SMART" id="SM00382"/>
    </source>
</evidence>
<keyword evidence="12" id="KW-1185">Reference proteome</keyword>
<proteinExistence type="inferred from homology"/>
<evidence type="ECO:0000256" key="1">
    <source>
        <dbReference type="ARBA" id="ARBA00004123"/>
    </source>
</evidence>
<dbReference type="InterPro" id="IPR027238">
    <property type="entry name" value="RuvB-like"/>
</dbReference>
<accession>A0AA36CLP7</accession>
<evidence type="ECO:0000256" key="6">
    <source>
        <dbReference type="ARBA" id="ARBA00022840"/>
    </source>
</evidence>
<dbReference type="Gene3D" id="1.10.8.60">
    <property type="match status" value="1"/>
</dbReference>
<evidence type="ECO:0000256" key="8">
    <source>
        <dbReference type="RuleBase" id="RU363048"/>
    </source>
</evidence>
<dbReference type="GO" id="GO:0005524">
    <property type="term" value="F:ATP binding"/>
    <property type="evidence" value="ECO:0007669"/>
    <property type="project" value="UniProtKB-KW"/>
</dbReference>
<dbReference type="GO" id="GO:0016787">
    <property type="term" value="F:hydrolase activity"/>
    <property type="evidence" value="ECO:0007669"/>
    <property type="project" value="UniProtKB-KW"/>
</dbReference>
<comment type="similarity">
    <text evidence="2 8">Belongs to the RuvB family.</text>
</comment>
<keyword evidence="5 8" id="KW-0347">Helicase</keyword>
<comment type="caution">
    <text evidence="11">The sequence shown here is derived from an EMBL/GenBank/DDBJ whole genome shotgun (WGS) entry which is preliminary data.</text>
</comment>
<dbReference type="InterPro" id="IPR027417">
    <property type="entry name" value="P-loop_NTPase"/>
</dbReference>
<evidence type="ECO:0000256" key="4">
    <source>
        <dbReference type="ARBA" id="ARBA00022801"/>
    </source>
</evidence>
<keyword evidence="8" id="KW-0805">Transcription regulation</keyword>
<evidence type="ECO:0000256" key="5">
    <source>
        <dbReference type="ARBA" id="ARBA00022806"/>
    </source>
</evidence>
<organism evidence="11 12">
    <name type="scientific">Mesorhabditis spiculigera</name>
    <dbReference type="NCBI Taxonomy" id="96644"/>
    <lineage>
        <taxon>Eukaryota</taxon>
        <taxon>Metazoa</taxon>
        <taxon>Ecdysozoa</taxon>
        <taxon>Nematoda</taxon>
        <taxon>Chromadorea</taxon>
        <taxon>Rhabditida</taxon>
        <taxon>Rhabditina</taxon>
        <taxon>Rhabditomorpha</taxon>
        <taxon>Rhabditoidea</taxon>
        <taxon>Rhabditidae</taxon>
        <taxon>Mesorhabditinae</taxon>
        <taxon>Mesorhabditis</taxon>
    </lineage>
</organism>
<keyword evidence="8" id="KW-0804">Transcription</keyword>
<dbReference type="SMART" id="SM00382">
    <property type="entry name" value="AAA"/>
    <property type="match status" value="1"/>
</dbReference>
<feature type="region of interest" description="Disordered" evidence="9">
    <location>
        <begin position="1"/>
        <end position="23"/>
    </location>
</feature>
<evidence type="ECO:0000256" key="7">
    <source>
        <dbReference type="ARBA" id="ARBA00023242"/>
    </source>
</evidence>
<dbReference type="InterPro" id="IPR010339">
    <property type="entry name" value="TIP49_P-loop"/>
</dbReference>
<dbReference type="EC" id="3.6.4.12" evidence="8"/>
<evidence type="ECO:0000313" key="11">
    <source>
        <dbReference type="EMBL" id="CAJ0571401.1"/>
    </source>
</evidence>
<reference evidence="11" key="1">
    <citation type="submission" date="2023-06" db="EMBL/GenBank/DDBJ databases">
        <authorList>
            <person name="Delattre M."/>
        </authorList>
    </citation>
    <scope>NUCLEOTIDE SEQUENCE</scope>
    <source>
        <strain evidence="11">AF72</strain>
    </source>
</reference>
<dbReference type="GO" id="GO:0005634">
    <property type="term" value="C:nucleus"/>
    <property type="evidence" value="ECO:0007669"/>
    <property type="project" value="UniProtKB-SubCell"/>
</dbReference>
<feature type="non-terminal residue" evidence="11">
    <location>
        <position position="521"/>
    </location>
</feature>
<evidence type="ECO:0000256" key="9">
    <source>
        <dbReference type="SAM" id="MobiDB-lite"/>
    </source>
</evidence>
<keyword evidence="7 8" id="KW-0539">Nucleus</keyword>
<protein>
    <recommendedName>
        <fullName evidence="8">RuvB-like helicase</fullName>
        <ecNumber evidence="8">3.6.4.12</ecNumber>
    </recommendedName>
</protein>
<dbReference type="EMBL" id="CATQJA010002560">
    <property type="protein sequence ID" value="CAJ0571401.1"/>
    <property type="molecule type" value="Genomic_DNA"/>
</dbReference>
<dbReference type="Pfam" id="PF17856">
    <property type="entry name" value="TIP49_C"/>
    <property type="match status" value="1"/>
</dbReference>
<comment type="subcellular location">
    <subcellularLocation>
        <location evidence="1">Nucleus</location>
    </subcellularLocation>
</comment>
<dbReference type="Gene3D" id="3.40.50.300">
    <property type="entry name" value="P-loop containing nucleotide triphosphate hydrolases"/>
    <property type="match status" value="1"/>
</dbReference>
<evidence type="ECO:0000313" key="12">
    <source>
        <dbReference type="Proteomes" id="UP001177023"/>
    </source>
</evidence>
<dbReference type="PANTHER" id="PTHR11093">
    <property type="entry name" value="RUVB-RELATED REPTIN AND PONTIN"/>
    <property type="match status" value="1"/>
</dbReference>
<name>A0AA36CLP7_9BILA</name>
<dbReference type="AlphaFoldDB" id="A0AA36CLP7"/>
<dbReference type="InterPro" id="IPR042487">
    <property type="entry name" value="RuvBL1/2_DNA/RNA_bd_dom"/>
</dbReference>
<dbReference type="Pfam" id="PF06068">
    <property type="entry name" value="TIP49"/>
    <property type="match status" value="1"/>
</dbReference>
<keyword evidence="4 8" id="KW-0378">Hydrolase</keyword>
<dbReference type="GO" id="GO:0003678">
    <property type="term" value="F:DNA helicase activity"/>
    <property type="evidence" value="ECO:0007669"/>
    <property type="project" value="UniProtKB-EC"/>
</dbReference>
<dbReference type="SUPFAM" id="SSF52540">
    <property type="entry name" value="P-loop containing nucleoside triphosphate hydrolases"/>
    <property type="match status" value="1"/>
</dbReference>
<gene>
    <name evidence="11" type="ORF">MSPICULIGERA_LOCUS9810</name>
</gene>
<comment type="catalytic activity">
    <reaction evidence="8">
        <text>ATP + H2O = ADP + phosphate + H(+)</text>
        <dbReference type="Rhea" id="RHEA:13065"/>
        <dbReference type="ChEBI" id="CHEBI:15377"/>
        <dbReference type="ChEBI" id="CHEBI:15378"/>
        <dbReference type="ChEBI" id="CHEBI:30616"/>
        <dbReference type="ChEBI" id="CHEBI:43474"/>
        <dbReference type="ChEBI" id="CHEBI:456216"/>
        <dbReference type="EC" id="3.6.4.12"/>
    </reaction>
</comment>
<dbReference type="CDD" id="cd00009">
    <property type="entry name" value="AAA"/>
    <property type="match status" value="1"/>
</dbReference>
<evidence type="ECO:0000256" key="3">
    <source>
        <dbReference type="ARBA" id="ARBA00022741"/>
    </source>
</evidence>
<keyword evidence="6 8" id="KW-0067">ATP-binding</keyword>
<keyword evidence="3 8" id="KW-0547">Nucleotide-binding</keyword>
<feature type="domain" description="AAA+ ATPase" evidence="10">
    <location>
        <begin position="89"/>
        <end position="387"/>
    </location>
</feature>